<dbReference type="PROSITE" id="PS51831">
    <property type="entry name" value="HD"/>
    <property type="match status" value="1"/>
</dbReference>
<dbReference type="InterPro" id="IPR050135">
    <property type="entry name" value="dGTPase-like"/>
</dbReference>
<evidence type="ECO:0000313" key="3">
    <source>
        <dbReference type="EMBL" id="RGN21670.1"/>
    </source>
</evidence>
<comment type="caution">
    <text evidence="3">The sequence shown here is derived from an EMBL/GenBank/DDBJ whole genome shotgun (WGS) entry which is preliminary data.</text>
</comment>
<name>A0A3E5AM19_9FIRM</name>
<proteinExistence type="predicted"/>
<dbReference type="InterPro" id="IPR006261">
    <property type="entry name" value="dGTPase"/>
</dbReference>
<dbReference type="InterPro" id="IPR026875">
    <property type="entry name" value="PHydrolase_assoc_dom"/>
</dbReference>
<dbReference type="CDD" id="cd00077">
    <property type="entry name" value="HDc"/>
    <property type="match status" value="1"/>
</dbReference>
<dbReference type="InterPro" id="IPR006674">
    <property type="entry name" value="HD_domain"/>
</dbReference>
<dbReference type="PANTHER" id="PTHR11373">
    <property type="entry name" value="DEOXYNUCLEOSIDE TRIPHOSPHATE TRIPHOSPHOHYDROLASE"/>
    <property type="match status" value="1"/>
</dbReference>
<dbReference type="GO" id="GO:0006203">
    <property type="term" value="P:dGTP catabolic process"/>
    <property type="evidence" value="ECO:0007669"/>
    <property type="project" value="TreeGrafter"/>
</dbReference>
<sequence length="436" mass="50689">MSDKGLSIFEQEAPKIKENFLEPLEKNEKLQQRFHDENVNRKRFDGEYQRDFTRILYASAFRRLQGKMQLFAIQSDQFIRNRLTHSLEVAQIARSIATKIGYDKTDIYVVEACALAHDIGNPPFGHAGERHLNKICKEFGGFEGNAQTFRILTTIEQKRNEFQGLNLTYRTLLGVLKYYNMFDPENSSNQKFIYEEDYKLVESIVDNTGVVLRTLDVQIVDLADEIAYAAHDLEDGLRTGNFTAEDILHDFYRKVKNKKCKEKLEEILNGSREKAGFKKKNVSSSEFNKLYQKEISSCIINTLINDIGIVDLSEEEKEKRGTKAKQEIGFVNYKELASGLKSVIYDCAIRRDGVKFYEDNGNAMISWLYDFYLNNSDYLPPEYRYNTIVEQFYKNKDNIPNAVNQERLIVDYLAGMMDEYVKTTYNHLKSLEESKK</sequence>
<dbReference type="GO" id="GO:0008832">
    <property type="term" value="F:dGTPase activity"/>
    <property type="evidence" value="ECO:0007669"/>
    <property type="project" value="TreeGrafter"/>
</dbReference>
<dbReference type="Pfam" id="PF13286">
    <property type="entry name" value="HD_assoc"/>
    <property type="match status" value="1"/>
</dbReference>
<dbReference type="NCBIfam" id="TIGR01353">
    <property type="entry name" value="dGTP_triPase"/>
    <property type="match status" value="1"/>
</dbReference>
<organism evidence="3 4">
    <name type="scientific">Agathobacter rectalis</name>
    <dbReference type="NCBI Taxonomy" id="39491"/>
    <lineage>
        <taxon>Bacteria</taxon>
        <taxon>Bacillati</taxon>
        <taxon>Bacillota</taxon>
        <taxon>Clostridia</taxon>
        <taxon>Lachnospirales</taxon>
        <taxon>Lachnospiraceae</taxon>
        <taxon>Agathobacter</taxon>
    </lineage>
</organism>
<dbReference type="Gene3D" id="1.10.3210.10">
    <property type="entry name" value="Hypothetical protein af1432"/>
    <property type="match status" value="1"/>
</dbReference>
<dbReference type="InterPro" id="IPR003607">
    <property type="entry name" value="HD/PDEase_dom"/>
</dbReference>
<dbReference type="SMART" id="SM00471">
    <property type="entry name" value="HDc"/>
    <property type="match status" value="1"/>
</dbReference>
<evidence type="ECO:0000313" key="4">
    <source>
        <dbReference type="Proteomes" id="UP000260970"/>
    </source>
</evidence>
<reference evidence="3 4" key="1">
    <citation type="submission" date="2018-08" db="EMBL/GenBank/DDBJ databases">
        <title>A genome reference for cultivated species of the human gut microbiota.</title>
        <authorList>
            <person name="Zou Y."/>
            <person name="Xue W."/>
            <person name="Luo G."/>
        </authorList>
    </citation>
    <scope>NUCLEOTIDE SEQUENCE [LARGE SCALE GENOMIC DNA]</scope>
    <source>
        <strain evidence="3 4">OM05-6AA</strain>
    </source>
</reference>
<dbReference type="SUPFAM" id="SSF109604">
    <property type="entry name" value="HD-domain/PDEase-like"/>
    <property type="match status" value="1"/>
</dbReference>
<dbReference type="RefSeq" id="WP_117690705.1">
    <property type="nucleotide sequence ID" value="NZ_QSUE01000010.1"/>
</dbReference>
<dbReference type="AlphaFoldDB" id="A0A3E5AM19"/>
<dbReference type="PANTHER" id="PTHR11373:SF32">
    <property type="entry name" value="DEOXYGUANOSINETRIPHOSPHATE TRIPHOSPHOHYDROLASE"/>
    <property type="match status" value="1"/>
</dbReference>
<feature type="domain" description="HD" evidence="2">
    <location>
        <begin position="82"/>
        <end position="229"/>
    </location>
</feature>
<dbReference type="EMBL" id="QSUG01000012">
    <property type="protein sequence ID" value="RGN21670.1"/>
    <property type="molecule type" value="Genomic_DNA"/>
</dbReference>
<dbReference type="Proteomes" id="UP000260970">
    <property type="component" value="Unassembled WGS sequence"/>
</dbReference>
<evidence type="ECO:0000256" key="1">
    <source>
        <dbReference type="ARBA" id="ARBA00022801"/>
    </source>
</evidence>
<keyword evidence="1 3" id="KW-0378">Hydrolase</keyword>
<dbReference type="Pfam" id="PF01966">
    <property type="entry name" value="HD"/>
    <property type="match status" value="1"/>
</dbReference>
<evidence type="ECO:0000259" key="2">
    <source>
        <dbReference type="PROSITE" id="PS51831"/>
    </source>
</evidence>
<protein>
    <submittedName>
        <fullName evidence="3">DNTP triphosphohydrolase</fullName>
    </submittedName>
</protein>
<accession>A0A3E5AM19</accession>
<gene>
    <name evidence="3" type="primary">dgt</name>
    <name evidence="3" type="ORF">DXB72_11370</name>
</gene>